<comment type="cofactor">
    <cofactor evidence="1">
        <name>L-ascorbate</name>
        <dbReference type="ChEBI" id="CHEBI:38290"/>
    </cofactor>
</comment>
<comment type="caution">
    <text evidence="8">The sequence shown here is derived from an EMBL/GenBank/DDBJ whole genome shotgun (WGS) entry which is preliminary data.</text>
</comment>
<reference evidence="9 11" key="2">
    <citation type="submission" date="2020-02" db="EMBL/GenBank/DDBJ databases">
        <title>Genome sequence of Parvularcula flava strain NH6-79.</title>
        <authorList>
            <person name="Abdul Karim M.H."/>
            <person name="Lam M.Q."/>
            <person name="Chen S.J."/>
            <person name="Yahya A."/>
            <person name="Shahir S."/>
            <person name="Shamsir M.S."/>
            <person name="Chong C.S."/>
        </authorList>
    </citation>
    <scope>NUCLEOTIDE SEQUENCE [LARGE SCALE GENOMIC DNA]</scope>
    <source>
        <strain evidence="9 11">NH6-79</strain>
    </source>
</reference>
<dbReference type="SUPFAM" id="SSF52833">
    <property type="entry name" value="Thioredoxin-like"/>
    <property type="match status" value="1"/>
</dbReference>
<reference evidence="8" key="1">
    <citation type="journal article" date="2014" name="Int. J. Syst. Evol. Microbiol.">
        <title>Complete genome sequence of Corynebacterium casei LMG S-19264T (=DSM 44701T), isolated from a smear-ripened cheese.</title>
        <authorList>
            <consortium name="US DOE Joint Genome Institute (JGI-PGF)"/>
            <person name="Walter F."/>
            <person name="Albersmeier A."/>
            <person name="Kalinowski J."/>
            <person name="Ruckert C."/>
        </authorList>
    </citation>
    <scope>NUCLEOTIDE SEQUENCE</scope>
    <source>
        <strain evidence="8">CGMCC 1.14984</strain>
    </source>
</reference>
<dbReference type="InterPro" id="IPR006620">
    <property type="entry name" value="Pro_4_hyd_alph"/>
</dbReference>
<gene>
    <name evidence="9" type="ORF">FF098_016490</name>
    <name evidence="8" type="ORF">GCM10011355_33050</name>
</gene>
<keyword evidence="5" id="KW-0560">Oxidoreductase</keyword>
<keyword evidence="2" id="KW-0479">Metal-binding</keyword>
<keyword evidence="11" id="KW-1185">Reference proteome</keyword>
<keyword evidence="6" id="KW-0408">Iron</keyword>
<dbReference type="Gene3D" id="2.60.120.620">
    <property type="entry name" value="q2cbj1_9rhob like domain"/>
    <property type="match status" value="1"/>
</dbReference>
<evidence type="ECO:0000313" key="8">
    <source>
        <dbReference type="EMBL" id="GGI01723.1"/>
    </source>
</evidence>
<dbReference type="GO" id="GO:0016705">
    <property type="term" value="F:oxidoreductase activity, acting on paired donors, with incorporation or reduction of molecular oxygen"/>
    <property type="evidence" value="ECO:0007669"/>
    <property type="project" value="InterPro"/>
</dbReference>
<evidence type="ECO:0000256" key="3">
    <source>
        <dbReference type="ARBA" id="ARBA00022896"/>
    </source>
</evidence>
<evidence type="ECO:0000313" key="11">
    <source>
        <dbReference type="Proteomes" id="UP000818603"/>
    </source>
</evidence>
<dbReference type="PROSITE" id="PS51471">
    <property type="entry name" value="FE2OG_OXY"/>
    <property type="match status" value="1"/>
</dbReference>
<protein>
    <submittedName>
        <fullName evidence="9">Redoxin domain-containing protein</fullName>
    </submittedName>
</protein>
<dbReference type="GO" id="GO:0016209">
    <property type="term" value="F:antioxidant activity"/>
    <property type="evidence" value="ECO:0007669"/>
    <property type="project" value="InterPro"/>
</dbReference>
<dbReference type="Gene3D" id="3.40.30.10">
    <property type="entry name" value="Glutaredoxin"/>
    <property type="match status" value="1"/>
</dbReference>
<dbReference type="InterPro" id="IPR036249">
    <property type="entry name" value="Thioredoxin-like_sf"/>
</dbReference>
<dbReference type="GO" id="GO:0005506">
    <property type="term" value="F:iron ion binding"/>
    <property type="evidence" value="ECO:0007669"/>
    <property type="project" value="InterPro"/>
</dbReference>
<dbReference type="Proteomes" id="UP000621856">
    <property type="component" value="Unassembled WGS sequence"/>
</dbReference>
<dbReference type="AlphaFoldDB" id="A0A8J3A9Q7"/>
<dbReference type="EMBL" id="VCJR02000006">
    <property type="protein sequence ID" value="NHK29509.1"/>
    <property type="molecule type" value="Genomic_DNA"/>
</dbReference>
<name>A0A8J3A9Q7_9PROT</name>
<evidence type="ECO:0000259" key="7">
    <source>
        <dbReference type="PROSITE" id="PS51471"/>
    </source>
</evidence>
<feature type="domain" description="Fe2OG dioxygenase" evidence="7">
    <location>
        <begin position="264"/>
        <end position="361"/>
    </location>
</feature>
<dbReference type="InterPro" id="IPR000866">
    <property type="entry name" value="AhpC/TSA"/>
</dbReference>
<dbReference type="GO" id="GO:0031418">
    <property type="term" value="F:L-ascorbic acid binding"/>
    <property type="evidence" value="ECO:0007669"/>
    <property type="project" value="UniProtKB-KW"/>
</dbReference>
<dbReference type="SMART" id="SM00702">
    <property type="entry name" value="P4Hc"/>
    <property type="match status" value="1"/>
</dbReference>
<evidence type="ECO:0000256" key="1">
    <source>
        <dbReference type="ARBA" id="ARBA00001961"/>
    </source>
</evidence>
<dbReference type="InterPro" id="IPR005123">
    <property type="entry name" value="Oxoglu/Fe-dep_dioxygenase_dom"/>
</dbReference>
<dbReference type="SUPFAM" id="SSF51197">
    <property type="entry name" value="Clavaminate synthase-like"/>
    <property type="match status" value="1"/>
</dbReference>
<evidence type="ECO:0000256" key="4">
    <source>
        <dbReference type="ARBA" id="ARBA00022964"/>
    </source>
</evidence>
<evidence type="ECO:0000313" key="9">
    <source>
        <dbReference type="EMBL" id="NHK29509.1"/>
    </source>
</evidence>
<evidence type="ECO:0000256" key="2">
    <source>
        <dbReference type="ARBA" id="ARBA00022723"/>
    </source>
</evidence>
<evidence type="ECO:0000256" key="5">
    <source>
        <dbReference type="ARBA" id="ARBA00023002"/>
    </source>
</evidence>
<dbReference type="EMBL" id="BMGZ01000004">
    <property type="protein sequence ID" value="GGI01723.1"/>
    <property type="molecule type" value="Genomic_DNA"/>
</dbReference>
<keyword evidence="3" id="KW-0847">Vitamin C</keyword>
<accession>A0A8J3A9Q7</accession>
<proteinExistence type="predicted"/>
<evidence type="ECO:0000256" key="6">
    <source>
        <dbReference type="ARBA" id="ARBA00023004"/>
    </source>
</evidence>
<dbReference type="Proteomes" id="UP000818603">
    <property type="component" value="Unassembled WGS sequence"/>
</dbReference>
<dbReference type="Pfam" id="PF00578">
    <property type="entry name" value="AhpC-TSA"/>
    <property type="match status" value="1"/>
</dbReference>
<reference evidence="8" key="3">
    <citation type="submission" date="2020-09" db="EMBL/GenBank/DDBJ databases">
        <authorList>
            <person name="Sun Q."/>
            <person name="Zhou Y."/>
        </authorList>
    </citation>
    <scope>NUCLEOTIDE SEQUENCE</scope>
    <source>
        <strain evidence="8">CGMCC 1.14984</strain>
    </source>
</reference>
<dbReference type="InterPro" id="IPR044862">
    <property type="entry name" value="Pro_4_hyd_alph_FE2OG_OXY"/>
</dbReference>
<organism evidence="8 10">
    <name type="scientific">Aquisalinus luteolus</name>
    <dbReference type="NCBI Taxonomy" id="1566827"/>
    <lineage>
        <taxon>Bacteria</taxon>
        <taxon>Pseudomonadati</taxon>
        <taxon>Pseudomonadota</taxon>
        <taxon>Alphaproteobacteria</taxon>
        <taxon>Parvularculales</taxon>
        <taxon>Parvularculaceae</taxon>
        <taxon>Aquisalinus</taxon>
    </lineage>
</organism>
<sequence>MTKDIKQDTARYVRLDAGDPAPWFYQRTFANDRFAFHTAGGRYIVLSFFSSAADEHSRSAIKAVMDRKDLFDETKAIFFGVSTDPDDEGQKRIAEFYPGYRFVLDYDGSVSRSYGVLPAQETTGTNITNLPARRRWFVLDPTLRIMNVIPFRQDRSDISDLVTYLDGLPPAAEFAGTPLQAPVIVLPNVFDRAFCNELIGLYEKNGGTESGFMRERDGKTVTMHDHSHKRRRDYLIQENEIIRHSQSLFRRRVVPEIAKIHQFNVQRMERYIVSCYSAEEQGHFRPHRDNTTKGTAHRRFAVSVNLNDDFEGGEVVFPEYGQRGFKMPAGGAVVFSCSLLHCVRPVTRGKRYAFLPFLYDDAAAKIREQNNSFLGEGVGKYQGR</sequence>
<dbReference type="GO" id="GO:0051213">
    <property type="term" value="F:dioxygenase activity"/>
    <property type="evidence" value="ECO:0007669"/>
    <property type="project" value="UniProtKB-KW"/>
</dbReference>
<dbReference type="RefSeq" id="WP_155142647.1">
    <property type="nucleotide sequence ID" value="NZ_BMGZ01000004.1"/>
</dbReference>
<evidence type="ECO:0000313" key="10">
    <source>
        <dbReference type="Proteomes" id="UP000621856"/>
    </source>
</evidence>
<keyword evidence="4" id="KW-0223">Dioxygenase</keyword>
<dbReference type="Pfam" id="PF13640">
    <property type="entry name" value="2OG-FeII_Oxy_3"/>
    <property type="match status" value="1"/>
</dbReference>